<dbReference type="EMBL" id="AP023322">
    <property type="protein sequence ID" value="BCI62894.1"/>
    <property type="molecule type" value="Genomic_DNA"/>
</dbReference>
<keyword evidence="3" id="KW-1185">Reference proteome</keyword>
<evidence type="ECO:0000256" key="1">
    <source>
        <dbReference type="SAM" id="MobiDB-lite"/>
    </source>
</evidence>
<evidence type="ECO:0000313" key="2">
    <source>
        <dbReference type="EMBL" id="BCI62894.1"/>
    </source>
</evidence>
<dbReference type="Proteomes" id="UP000594042">
    <property type="component" value="Chromosome"/>
</dbReference>
<feature type="compositionally biased region" description="Basic and acidic residues" evidence="1">
    <location>
        <begin position="8"/>
        <end position="21"/>
    </location>
</feature>
<gene>
    <name evidence="2" type="ORF">Cop2CBH44_12470</name>
</gene>
<dbReference type="RefSeq" id="WP_021931479.1">
    <property type="nucleotide sequence ID" value="NZ_AP023322.1"/>
</dbReference>
<accession>A0A7G1HWW4</accession>
<dbReference type="KEGG" id="copr:Cop2CBH44_12470"/>
<name>A0A7G1HWW4_9BACT</name>
<dbReference type="AlphaFoldDB" id="A0A7G1HWW4"/>
<organism evidence="2 3">
    <name type="scientific">Coprobacter secundus subsp. similis</name>
    <dbReference type="NCBI Taxonomy" id="2751153"/>
    <lineage>
        <taxon>Bacteria</taxon>
        <taxon>Pseudomonadati</taxon>
        <taxon>Bacteroidota</taxon>
        <taxon>Bacteroidia</taxon>
        <taxon>Bacteroidales</taxon>
        <taxon>Barnesiellaceae</taxon>
        <taxon>Coprobacter</taxon>
    </lineage>
</organism>
<reference evidence="3" key="1">
    <citation type="submission" date="2020-07" db="EMBL/GenBank/DDBJ databases">
        <title>Complete genome sequencing of Coprobacter sp. strain 2CBH44.</title>
        <authorList>
            <person name="Sakamoto M."/>
            <person name="Murakami T."/>
            <person name="Mori H."/>
        </authorList>
    </citation>
    <scope>NUCLEOTIDE SEQUENCE [LARGE SCALE GENOMIC DNA]</scope>
    <source>
        <strain evidence="3">2CBH44</strain>
    </source>
</reference>
<evidence type="ECO:0008006" key="4">
    <source>
        <dbReference type="Google" id="ProtNLM"/>
    </source>
</evidence>
<sequence length="68" mass="8004">MTNRISSNKKENEKKKISKRLEKQKRKNERKANNSKKSFEDMIAYIDETGQITSTPPDVKIENKNHNI</sequence>
<proteinExistence type="predicted"/>
<feature type="region of interest" description="Disordered" evidence="1">
    <location>
        <begin position="1"/>
        <end position="39"/>
    </location>
</feature>
<protein>
    <recommendedName>
        <fullName evidence="4">Cold-shock protein</fullName>
    </recommendedName>
</protein>
<evidence type="ECO:0000313" key="3">
    <source>
        <dbReference type="Proteomes" id="UP000594042"/>
    </source>
</evidence>